<comment type="caution">
    <text evidence="2">The sequence shown here is derived from an EMBL/GenBank/DDBJ whole genome shotgun (WGS) entry which is preliminary data.</text>
</comment>
<sequence>MLTHSFIMEFPDMRRSICYCDPHHAFAGEVNTWKFIYTTSVALPKKTRLKFDLMSEGRDIDWEVPSANLKKGKNVIYAELENGKLLTATEIETPERFTPQFEFTLPDKVEAGSNITIIVGSPKLDDDSRYKKGTRTQTTAQRRRSFLLYVDASGKGHYEDPEIFSMDIRGNVLSTLKVITPSFVTRNKRFDVIARFEDQFGNLTSNAPEDTLIELSYEQLRENLTWKLFVPETGFITLPNLYFNEPGIYTIQLLNTKTKEVFKSSPIKCFSESNQSLFWGLLHGESERIDSTENIENCLRHIRDEKAFNFFGTSSFENIEETSNEVWKLITQNIAEFDEADRFTTFVGFQWQGEPGEEGIRQIVYAKEGKQILRKKDVKYSSLKKIYKSFSPKELISIPCFTMAKGFEFNFKEFDPEFERVVEIYNAWGSSECTKKEGNPRPIQCQGKAGVQETAEGSIQKALQNNHRFGFVAGGLDDRGAYSDFFRGDQMQYSPGLTGIIAQEHSRNALIEALYKRSCYATTGERIIVGLYLAGMPMGSEMDTSEKHGLIVNRHISGYVAGTAPLKSVEIIRNGTVIHTLKSDTYYLNFTYDDMTTLSKVCFTPKDKKPPFVYYYLRVIQEDGNIAWSSPIWVDLVPLKPSPKKNSKALVKPSKKPIIIEDDLDEEDEDDFDDFDDETEE</sequence>
<evidence type="ECO:0000313" key="3">
    <source>
        <dbReference type="Proteomes" id="UP000031307"/>
    </source>
</evidence>
<accession>A0A0C1EAY6</accession>
<reference evidence="2 3" key="1">
    <citation type="journal article" date="2014" name="Mol. Biol. Evol.">
        <title>Massive expansion of Ubiquitination-related gene families within the Chlamydiae.</title>
        <authorList>
            <person name="Domman D."/>
            <person name="Collingro A."/>
            <person name="Lagkouvardos I."/>
            <person name="Gehre L."/>
            <person name="Weinmaier T."/>
            <person name="Rattei T."/>
            <person name="Subtil A."/>
            <person name="Horn M."/>
        </authorList>
    </citation>
    <scope>NUCLEOTIDE SEQUENCE [LARGE SCALE GENOMIC DNA]</scope>
    <source>
        <strain evidence="2 3">OEW1</strain>
    </source>
</reference>
<name>A0A0C1EAY6_9BACT</name>
<feature type="compositionally biased region" description="Acidic residues" evidence="1">
    <location>
        <begin position="660"/>
        <end position="681"/>
    </location>
</feature>
<dbReference type="Proteomes" id="UP000031307">
    <property type="component" value="Unassembled WGS sequence"/>
</dbReference>
<dbReference type="AlphaFoldDB" id="A0A0C1EAY6"/>
<evidence type="ECO:0000256" key="1">
    <source>
        <dbReference type="SAM" id="MobiDB-lite"/>
    </source>
</evidence>
<gene>
    <name evidence="2" type="ORF">DB43_EI00320</name>
</gene>
<organism evidence="2 3">
    <name type="scientific">Parachlamydia acanthamoebae</name>
    <dbReference type="NCBI Taxonomy" id="83552"/>
    <lineage>
        <taxon>Bacteria</taxon>
        <taxon>Pseudomonadati</taxon>
        <taxon>Chlamydiota</taxon>
        <taxon>Chlamydiia</taxon>
        <taxon>Parachlamydiales</taxon>
        <taxon>Parachlamydiaceae</taxon>
        <taxon>Parachlamydia</taxon>
    </lineage>
</organism>
<dbReference type="EMBL" id="JSAM01000028">
    <property type="protein sequence ID" value="KIA78287.1"/>
    <property type="molecule type" value="Genomic_DNA"/>
</dbReference>
<proteinExistence type="predicted"/>
<dbReference type="InterPro" id="IPR022028">
    <property type="entry name" value="DUF3604"/>
</dbReference>
<feature type="region of interest" description="Disordered" evidence="1">
    <location>
        <begin position="659"/>
        <end position="681"/>
    </location>
</feature>
<protein>
    <recommendedName>
        <fullName evidence="4">DUF3604 domain-containing protein</fullName>
    </recommendedName>
</protein>
<evidence type="ECO:0000313" key="2">
    <source>
        <dbReference type="EMBL" id="KIA78287.1"/>
    </source>
</evidence>
<dbReference type="PATRIC" id="fig|83552.4.peg.516"/>
<evidence type="ECO:0008006" key="4">
    <source>
        <dbReference type="Google" id="ProtNLM"/>
    </source>
</evidence>
<dbReference type="Pfam" id="PF12228">
    <property type="entry name" value="DUF3604"/>
    <property type="match status" value="1"/>
</dbReference>